<evidence type="ECO:0000259" key="7">
    <source>
        <dbReference type="PROSITE" id="PS50059"/>
    </source>
</evidence>
<accession>J3L144</accession>
<dbReference type="PROSITE" id="PS50059">
    <property type="entry name" value="FKBP_PPIASE"/>
    <property type="match status" value="2"/>
</dbReference>
<dbReference type="PANTHER" id="PTHR10516:SF458">
    <property type="entry name" value="PEPTIDYLPROLYL ISOMERASE"/>
    <property type="match status" value="1"/>
</dbReference>
<evidence type="ECO:0000313" key="8">
    <source>
        <dbReference type="EnsemblPlants" id="OB01G29500.1"/>
    </source>
</evidence>
<dbReference type="AlphaFoldDB" id="J3L144"/>
<dbReference type="eggNOG" id="KOG0543">
    <property type="taxonomic scope" value="Eukaryota"/>
</dbReference>
<proteinExistence type="predicted"/>
<evidence type="ECO:0000256" key="2">
    <source>
        <dbReference type="ARBA" id="ARBA00013194"/>
    </source>
</evidence>
<dbReference type="SUPFAM" id="SSF54534">
    <property type="entry name" value="FKBP-like"/>
    <property type="match status" value="2"/>
</dbReference>
<reference evidence="8" key="2">
    <citation type="submission" date="2013-04" db="UniProtKB">
        <authorList>
            <consortium name="EnsemblPlants"/>
        </authorList>
    </citation>
    <scope>IDENTIFICATION</scope>
</reference>
<dbReference type="PANTHER" id="PTHR10516">
    <property type="entry name" value="PEPTIDYL-PROLYL CIS-TRANS ISOMERASE"/>
    <property type="match status" value="1"/>
</dbReference>
<dbReference type="STRING" id="4533.J3L144"/>
<dbReference type="EC" id="5.2.1.8" evidence="2 5"/>
<sequence>MTVARATRRCDCDSGCGSVGALGATRDGHDNGGEGGAVCGGDDDENVMLGLTVVASAMRPGEKAIFNIPPKLALTKAGTPASIPSNVPPNQTLRFEIELIALFPITDILENGSILKKIIKRPLSDKSHSTQADTIIVNYNACLEDGTSVSKSEGLELKLASRTGFFCPALRHAVHTMREREEAILIVNPRYAFGARGRDPIGDQAAVPPNATLYVYVQLAERRTDKENLEGKGLIIDGSDKGTTTARAPPKRPVQSGFSTTVVQDERPTYPGHVLFVPHVVEGADEAHEGQATSTPTTVFATQTTTANSNTPQGSGTVRTETGFLFERFQSWPAN</sequence>
<dbReference type="OMA" id="QENVMHG"/>
<evidence type="ECO:0000256" key="3">
    <source>
        <dbReference type="ARBA" id="ARBA00023110"/>
    </source>
</evidence>
<keyword evidence="9" id="KW-1185">Reference proteome</keyword>
<evidence type="ECO:0000256" key="6">
    <source>
        <dbReference type="SAM" id="MobiDB-lite"/>
    </source>
</evidence>
<name>J3L144_ORYBR</name>
<dbReference type="GO" id="GO:0005737">
    <property type="term" value="C:cytoplasm"/>
    <property type="evidence" value="ECO:0007669"/>
    <property type="project" value="TreeGrafter"/>
</dbReference>
<keyword evidence="4 5" id="KW-0413">Isomerase</keyword>
<evidence type="ECO:0000313" key="9">
    <source>
        <dbReference type="Proteomes" id="UP000006038"/>
    </source>
</evidence>
<dbReference type="InterPro" id="IPR001179">
    <property type="entry name" value="PPIase_FKBP_dom"/>
</dbReference>
<dbReference type="Gene3D" id="3.10.50.40">
    <property type="match status" value="2"/>
</dbReference>
<keyword evidence="3 5" id="KW-0697">Rotamase</keyword>
<feature type="region of interest" description="Disordered" evidence="6">
    <location>
        <begin position="233"/>
        <end position="259"/>
    </location>
</feature>
<protein>
    <recommendedName>
        <fullName evidence="2 5">peptidylprolyl isomerase</fullName>
        <ecNumber evidence="2 5">5.2.1.8</ecNumber>
    </recommendedName>
</protein>
<reference evidence="8" key="1">
    <citation type="journal article" date="2013" name="Nat. Commun.">
        <title>Whole-genome sequencing of Oryza brachyantha reveals mechanisms underlying Oryza genome evolution.</title>
        <authorList>
            <person name="Chen J."/>
            <person name="Huang Q."/>
            <person name="Gao D."/>
            <person name="Wang J."/>
            <person name="Lang Y."/>
            <person name="Liu T."/>
            <person name="Li B."/>
            <person name="Bai Z."/>
            <person name="Luis Goicoechea J."/>
            <person name="Liang C."/>
            <person name="Chen C."/>
            <person name="Zhang W."/>
            <person name="Sun S."/>
            <person name="Liao Y."/>
            <person name="Zhang X."/>
            <person name="Yang L."/>
            <person name="Song C."/>
            <person name="Wang M."/>
            <person name="Shi J."/>
            <person name="Liu G."/>
            <person name="Liu J."/>
            <person name="Zhou H."/>
            <person name="Zhou W."/>
            <person name="Yu Q."/>
            <person name="An N."/>
            <person name="Chen Y."/>
            <person name="Cai Q."/>
            <person name="Wang B."/>
            <person name="Liu B."/>
            <person name="Min J."/>
            <person name="Huang Y."/>
            <person name="Wu H."/>
            <person name="Li Z."/>
            <person name="Zhang Y."/>
            <person name="Yin Y."/>
            <person name="Song W."/>
            <person name="Jiang J."/>
            <person name="Jackson S.A."/>
            <person name="Wing R.A."/>
            <person name="Wang J."/>
            <person name="Chen M."/>
        </authorList>
    </citation>
    <scope>NUCLEOTIDE SEQUENCE [LARGE SCALE GENOMIC DNA]</scope>
    <source>
        <strain evidence="8">cv. IRGC 101232</strain>
    </source>
</reference>
<evidence type="ECO:0000256" key="4">
    <source>
        <dbReference type="ARBA" id="ARBA00023235"/>
    </source>
</evidence>
<organism evidence="8">
    <name type="scientific">Oryza brachyantha</name>
    <name type="common">malo sina</name>
    <dbReference type="NCBI Taxonomy" id="4533"/>
    <lineage>
        <taxon>Eukaryota</taxon>
        <taxon>Viridiplantae</taxon>
        <taxon>Streptophyta</taxon>
        <taxon>Embryophyta</taxon>
        <taxon>Tracheophyta</taxon>
        <taxon>Spermatophyta</taxon>
        <taxon>Magnoliopsida</taxon>
        <taxon>Liliopsida</taxon>
        <taxon>Poales</taxon>
        <taxon>Poaceae</taxon>
        <taxon>BOP clade</taxon>
        <taxon>Oryzoideae</taxon>
        <taxon>Oryzeae</taxon>
        <taxon>Oryzinae</taxon>
        <taxon>Oryza</taxon>
    </lineage>
</organism>
<feature type="domain" description="PPIase FKBP-type" evidence="7">
    <location>
        <begin position="17"/>
        <end position="103"/>
    </location>
</feature>
<feature type="domain" description="PPIase FKBP-type" evidence="7">
    <location>
        <begin position="132"/>
        <end position="223"/>
    </location>
</feature>
<evidence type="ECO:0000256" key="5">
    <source>
        <dbReference type="PROSITE-ProRule" id="PRU00277"/>
    </source>
</evidence>
<evidence type="ECO:0000256" key="1">
    <source>
        <dbReference type="ARBA" id="ARBA00000971"/>
    </source>
</evidence>
<dbReference type="Gramene" id="OB01G29500.1">
    <property type="protein sequence ID" value="OB01G29500.1"/>
    <property type="gene ID" value="OB01G29500"/>
</dbReference>
<dbReference type="InterPro" id="IPR046357">
    <property type="entry name" value="PPIase_dom_sf"/>
</dbReference>
<comment type="catalytic activity">
    <reaction evidence="1 5">
        <text>[protein]-peptidylproline (omega=180) = [protein]-peptidylproline (omega=0)</text>
        <dbReference type="Rhea" id="RHEA:16237"/>
        <dbReference type="Rhea" id="RHEA-COMP:10747"/>
        <dbReference type="Rhea" id="RHEA-COMP:10748"/>
        <dbReference type="ChEBI" id="CHEBI:83833"/>
        <dbReference type="ChEBI" id="CHEBI:83834"/>
        <dbReference type="EC" id="5.2.1.8"/>
    </reaction>
</comment>
<dbReference type="EnsemblPlants" id="OB01G29500.1">
    <property type="protein sequence ID" value="OB01G29500.1"/>
    <property type="gene ID" value="OB01G29500"/>
</dbReference>
<dbReference type="Proteomes" id="UP000006038">
    <property type="component" value="Chromosome 1"/>
</dbReference>
<dbReference type="GO" id="GO:0003755">
    <property type="term" value="F:peptidyl-prolyl cis-trans isomerase activity"/>
    <property type="evidence" value="ECO:0007669"/>
    <property type="project" value="UniProtKB-KW"/>
</dbReference>
<dbReference type="HOGENOM" id="CLU_013615_13_5_1"/>
<dbReference type="Pfam" id="PF00254">
    <property type="entry name" value="FKBP_C"/>
    <property type="match status" value="2"/>
</dbReference>
<dbReference type="InterPro" id="IPR050689">
    <property type="entry name" value="FKBP-type_PPIase"/>
</dbReference>